<reference evidence="1" key="1">
    <citation type="journal article" date="2010" name="Science">
        <title>Plasticity of animal genome architecture unmasked by rapid evolution of a pelagic tunicate.</title>
        <authorList>
            <person name="Denoeud F."/>
            <person name="Henriet S."/>
            <person name="Mungpakdee S."/>
            <person name="Aury J.M."/>
            <person name="Da Silva C."/>
            <person name="Brinkmann H."/>
            <person name="Mikhaleva J."/>
            <person name="Olsen L.C."/>
            <person name="Jubin C."/>
            <person name="Canestro C."/>
            <person name="Bouquet J.M."/>
            <person name="Danks G."/>
            <person name="Poulain J."/>
            <person name="Campsteijn C."/>
            <person name="Adamski M."/>
            <person name="Cross I."/>
            <person name="Yadetie F."/>
            <person name="Muffato M."/>
            <person name="Louis A."/>
            <person name="Butcher S."/>
            <person name="Tsagkogeorga G."/>
            <person name="Konrad A."/>
            <person name="Singh S."/>
            <person name="Jensen M.F."/>
            <person name="Cong E.H."/>
            <person name="Eikeseth-Otteraa H."/>
            <person name="Noel B."/>
            <person name="Anthouard V."/>
            <person name="Porcel B.M."/>
            <person name="Kachouri-Lafond R."/>
            <person name="Nishino A."/>
            <person name="Ugolini M."/>
            <person name="Chourrout P."/>
            <person name="Nishida H."/>
            <person name="Aasland R."/>
            <person name="Huzurbazar S."/>
            <person name="Westhof E."/>
            <person name="Delsuc F."/>
            <person name="Lehrach H."/>
            <person name="Reinhardt R."/>
            <person name="Weissenbach J."/>
            <person name="Roy S.W."/>
            <person name="Artiguenave F."/>
            <person name="Postlethwait J.H."/>
            <person name="Manak J.R."/>
            <person name="Thompson E.M."/>
            <person name="Jaillon O."/>
            <person name="Du Pasquier L."/>
            <person name="Boudinot P."/>
            <person name="Liberles D.A."/>
            <person name="Volff J.N."/>
            <person name="Philippe H."/>
            <person name="Lenhard B."/>
            <person name="Roest Crollius H."/>
            <person name="Wincker P."/>
            <person name="Chourrout D."/>
        </authorList>
    </citation>
    <scope>NUCLEOTIDE SEQUENCE [LARGE SCALE GENOMIC DNA]</scope>
</reference>
<sequence>MEKHENKKEKKKFRIVHPFPPPSTEYYEEKFDGLIHSPTLITVQSANSLNNITLLLKVGTRGYLFRGITVKSELTHSSTDNPVNADAPIKRRKLQAERVSKFKSAEKKEKKKQDEIFLLKKKVKDHEKLIRELQRLVRPDGIPQSLDDS</sequence>
<dbReference type="Proteomes" id="UP000011014">
    <property type="component" value="Unassembled WGS sequence"/>
</dbReference>
<proteinExistence type="predicted"/>
<protein>
    <submittedName>
        <fullName evidence="1">Uncharacterized protein</fullName>
    </submittedName>
</protein>
<accession>E4YBH4</accession>
<evidence type="ECO:0000313" key="1">
    <source>
        <dbReference type="EMBL" id="CBY32911.1"/>
    </source>
</evidence>
<gene>
    <name evidence="1" type="ORF">GSOID_T00020772001</name>
</gene>
<name>E4YBH4_OIKDI</name>
<dbReference type="EMBL" id="FN654379">
    <property type="protein sequence ID" value="CBY32911.1"/>
    <property type="molecule type" value="Genomic_DNA"/>
</dbReference>
<dbReference type="AlphaFoldDB" id="E4YBH4"/>
<organism evidence="1">
    <name type="scientific">Oikopleura dioica</name>
    <name type="common">Tunicate</name>
    <dbReference type="NCBI Taxonomy" id="34765"/>
    <lineage>
        <taxon>Eukaryota</taxon>
        <taxon>Metazoa</taxon>
        <taxon>Chordata</taxon>
        <taxon>Tunicata</taxon>
        <taxon>Appendicularia</taxon>
        <taxon>Copelata</taxon>
        <taxon>Oikopleuridae</taxon>
        <taxon>Oikopleura</taxon>
    </lineage>
</organism>